<proteinExistence type="predicted"/>
<dbReference type="EMBL" id="NMUH01000330">
    <property type="protein sequence ID" value="MQL77084.1"/>
    <property type="molecule type" value="Genomic_DNA"/>
</dbReference>
<accession>A0A843U5U7</accession>
<comment type="caution">
    <text evidence="1">The sequence shown here is derived from an EMBL/GenBank/DDBJ whole genome shotgun (WGS) entry which is preliminary data.</text>
</comment>
<organism evidence="1 2">
    <name type="scientific">Colocasia esculenta</name>
    <name type="common">Wild taro</name>
    <name type="synonym">Arum esculentum</name>
    <dbReference type="NCBI Taxonomy" id="4460"/>
    <lineage>
        <taxon>Eukaryota</taxon>
        <taxon>Viridiplantae</taxon>
        <taxon>Streptophyta</taxon>
        <taxon>Embryophyta</taxon>
        <taxon>Tracheophyta</taxon>
        <taxon>Spermatophyta</taxon>
        <taxon>Magnoliopsida</taxon>
        <taxon>Liliopsida</taxon>
        <taxon>Araceae</taxon>
        <taxon>Aroideae</taxon>
        <taxon>Colocasieae</taxon>
        <taxon>Colocasia</taxon>
    </lineage>
</organism>
<evidence type="ECO:0000313" key="1">
    <source>
        <dbReference type="EMBL" id="MQL77084.1"/>
    </source>
</evidence>
<name>A0A843U5U7_COLES</name>
<gene>
    <name evidence="1" type="ORF">Taro_009482</name>
</gene>
<evidence type="ECO:0000313" key="2">
    <source>
        <dbReference type="Proteomes" id="UP000652761"/>
    </source>
</evidence>
<dbReference type="Proteomes" id="UP000652761">
    <property type="component" value="Unassembled WGS sequence"/>
</dbReference>
<dbReference type="AlphaFoldDB" id="A0A843U5U7"/>
<protein>
    <submittedName>
        <fullName evidence="1">Uncharacterized protein</fullName>
    </submittedName>
</protein>
<keyword evidence="2" id="KW-1185">Reference proteome</keyword>
<reference evidence="1" key="1">
    <citation type="submission" date="2017-07" db="EMBL/GenBank/DDBJ databases">
        <title>Taro Niue Genome Assembly and Annotation.</title>
        <authorList>
            <person name="Atibalentja N."/>
            <person name="Keating K."/>
            <person name="Fields C.J."/>
        </authorList>
    </citation>
    <scope>NUCLEOTIDE SEQUENCE</scope>
    <source>
        <strain evidence="1">Niue_2</strain>
        <tissue evidence="1">Leaf</tissue>
    </source>
</reference>
<sequence length="131" mass="14369">MKRTIPSVTFSACSASSRANMNTRAWARGLPSLPVAGATAAAAAGAASSTRYLHVSFHSKDTPCRWACRRGIAVLLPTDCSLLRGTTVTDLLWLQGSVVSGWWLCRHLSRRLEMPRHHHWLSLDPRTCTVV</sequence>